<dbReference type="InterPro" id="IPR002575">
    <property type="entry name" value="Aminoglycoside_PTrfase"/>
</dbReference>
<dbReference type="OrthoDB" id="115252at2"/>
<dbReference type="Proteomes" id="UP000323946">
    <property type="component" value="Unassembled WGS sequence"/>
</dbReference>
<comment type="similarity">
    <text evidence="1">Belongs to the pseudomonas-type ThrB family.</text>
</comment>
<evidence type="ECO:0000313" key="3">
    <source>
        <dbReference type="EMBL" id="KAA5835065.1"/>
    </source>
</evidence>
<evidence type="ECO:0000256" key="1">
    <source>
        <dbReference type="ARBA" id="ARBA00038240"/>
    </source>
</evidence>
<accession>A0A5M7C9R1</accession>
<protein>
    <submittedName>
        <fullName evidence="3">Phosphotransferase</fullName>
    </submittedName>
</protein>
<keyword evidence="4" id="KW-1185">Reference proteome</keyword>
<organism evidence="3 4">
    <name type="scientific">Saccharopolyspora hirsuta</name>
    <dbReference type="NCBI Taxonomy" id="1837"/>
    <lineage>
        <taxon>Bacteria</taxon>
        <taxon>Bacillati</taxon>
        <taxon>Actinomycetota</taxon>
        <taxon>Actinomycetes</taxon>
        <taxon>Pseudonocardiales</taxon>
        <taxon>Pseudonocardiaceae</taxon>
        <taxon>Saccharopolyspora</taxon>
    </lineage>
</organism>
<evidence type="ECO:0000259" key="2">
    <source>
        <dbReference type="Pfam" id="PF01636"/>
    </source>
</evidence>
<sequence>MAIGTREKSARARSRRFYCARSPVHSPAVGSDIDESSLLASIGLRNWSVERHLRSGGEPTWLVRPAGPASELLVVKKKRDYLSESEFLAHCAVHRRLADAGGPVPALPGEVPSNPVRGADGALYEMWEWTPGRTPGLAAPDLRDLGAALAEFHLLAASALDGVELQHQEPHDRFDKARFHLPLLAEGLAARGADRHRALTAELADARQRARTSEAPPDVVLHGDPCPGNVLLTRAGRAVLVDLDDVHRGPAVSDLAWSLISVGAVVPEGDGFRESWDRPAFEAVLEGYQSRRPLSRTEHEVLPCWIVASLCCAATDQLYDYGWKISTEDLPAECDKVLALAEPDNLPARSVHFG</sequence>
<feature type="domain" description="Aminoglycoside phosphotransferase" evidence="2">
    <location>
        <begin position="57"/>
        <end position="293"/>
    </location>
</feature>
<dbReference type="PANTHER" id="PTHR21064">
    <property type="entry name" value="AMINOGLYCOSIDE PHOSPHOTRANSFERASE DOMAIN-CONTAINING PROTEIN-RELATED"/>
    <property type="match status" value="1"/>
</dbReference>
<dbReference type="SUPFAM" id="SSF56112">
    <property type="entry name" value="Protein kinase-like (PK-like)"/>
    <property type="match status" value="1"/>
</dbReference>
<keyword evidence="3" id="KW-0808">Transferase</keyword>
<dbReference type="PANTHER" id="PTHR21064:SF6">
    <property type="entry name" value="AMINOGLYCOSIDE PHOSPHOTRANSFERASE DOMAIN-CONTAINING PROTEIN"/>
    <property type="match status" value="1"/>
</dbReference>
<dbReference type="InterPro" id="IPR011009">
    <property type="entry name" value="Kinase-like_dom_sf"/>
</dbReference>
<reference evidence="3 4" key="1">
    <citation type="submission" date="2019-09" db="EMBL/GenBank/DDBJ databases">
        <title>Draft genome sequence of the thermophilic Saccharopolyspora hirsuta VKM Ac-666T.</title>
        <authorList>
            <person name="Lobastova T.G."/>
            <person name="Fokina V."/>
            <person name="Bragin E.Y."/>
            <person name="Shtratnikova V.Y."/>
            <person name="Starodumova I.P."/>
            <person name="Tarlachkov S.V."/>
            <person name="Donova M.V."/>
        </authorList>
    </citation>
    <scope>NUCLEOTIDE SEQUENCE [LARGE SCALE GENOMIC DNA]</scope>
    <source>
        <strain evidence="3 4">VKM Ac-666</strain>
    </source>
</reference>
<dbReference type="Gene3D" id="3.90.1200.10">
    <property type="match status" value="1"/>
</dbReference>
<dbReference type="Pfam" id="PF01636">
    <property type="entry name" value="APH"/>
    <property type="match status" value="1"/>
</dbReference>
<dbReference type="InterPro" id="IPR050249">
    <property type="entry name" value="Pseudomonas-type_ThrB"/>
</dbReference>
<proteinExistence type="inferred from homology"/>
<dbReference type="AlphaFoldDB" id="A0A5M7C9R1"/>
<dbReference type="EMBL" id="VWPH01000004">
    <property type="protein sequence ID" value="KAA5835065.1"/>
    <property type="molecule type" value="Genomic_DNA"/>
</dbReference>
<gene>
    <name evidence="3" type="ORF">F1721_09705</name>
</gene>
<evidence type="ECO:0000313" key="4">
    <source>
        <dbReference type="Proteomes" id="UP000323946"/>
    </source>
</evidence>
<dbReference type="GO" id="GO:0019202">
    <property type="term" value="F:amino acid kinase activity"/>
    <property type="evidence" value="ECO:0007669"/>
    <property type="project" value="TreeGrafter"/>
</dbReference>
<comment type="caution">
    <text evidence="3">The sequence shown here is derived from an EMBL/GenBank/DDBJ whole genome shotgun (WGS) entry which is preliminary data.</text>
</comment>
<name>A0A5M7C9R1_SACHI</name>